<evidence type="ECO:0000313" key="1">
    <source>
        <dbReference type="EMBL" id="MDB1122594.1"/>
    </source>
</evidence>
<keyword evidence="2" id="KW-1185">Reference proteome</keyword>
<name>A0ABT4YNE0_9VIBR</name>
<protein>
    <recommendedName>
        <fullName evidence="3">LysR family transcriptional regulator</fullName>
    </recommendedName>
</protein>
<comment type="caution">
    <text evidence="1">The sequence shown here is derived from an EMBL/GenBank/DDBJ whole genome shotgun (WGS) entry which is preliminary data.</text>
</comment>
<dbReference type="RefSeq" id="WP_272132503.1">
    <property type="nucleotide sequence ID" value="NZ_JAQLOI010000001.1"/>
</dbReference>
<evidence type="ECO:0000313" key="2">
    <source>
        <dbReference type="Proteomes" id="UP001210678"/>
    </source>
</evidence>
<reference evidence="1 2" key="1">
    <citation type="submission" date="2023-01" db="EMBL/GenBank/DDBJ databases">
        <title>Vibrio sp. KJ40-1 sp.nov, isolated from marine algae.</title>
        <authorList>
            <person name="Butt M."/>
            <person name="Kim J.M.J."/>
            <person name="Jeon C.O.C."/>
        </authorList>
    </citation>
    <scope>NUCLEOTIDE SEQUENCE [LARGE SCALE GENOMIC DNA]</scope>
    <source>
        <strain evidence="1 2">KJ40-1</strain>
    </source>
</reference>
<evidence type="ECO:0008006" key="3">
    <source>
        <dbReference type="Google" id="ProtNLM"/>
    </source>
</evidence>
<sequence>MRLCDRGRGGFQLTPQGEAVYKEAKIALTSFNSFSETLTELKGELIGQVSIGSIDNLLSYQPSPITQALQYAKGYAPNIRYTFFNLTYISLKGD</sequence>
<dbReference type="EMBL" id="JAQLOI010000001">
    <property type="protein sequence ID" value="MDB1122594.1"/>
    <property type="molecule type" value="Genomic_DNA"/>
</dbReference>
<dbReference type="Proteomes" id="UP001210678">
    <property type="component" value="Unassembled WGS sequence"/>
</dbReference>
<proteinExistence type="predicted"/>
<accession>A0ABT4YNE0</accession>
<organism evidence="1 2">
    <name type="scientific">Vibrio algarum</name>
    <dbReference type="NCBI Taxonomy" id="3020714"/>
    <lineage>
        <taxon>Bacteria</taxon>
        <taxon>Pseudomonadati</taxon>
        <taxon>Pseudomonadota</taxon>
        <taxon>Gammaproteobacteria</taxon>
        <taxon>Vibrionales</taxon>
        <taxon>Vibrionaceae</taxon>
        <taxon>Vibrio</taxon>
    </lineage>
</organism>
<gene>
    <name evidence="1" type="ORF">PGX00_02145</name>
</gene>